<sequence>MELYQLASFVAVAEEGNMTRAAARLNVSQPAVSAQIKALEEELGITLFQRTSKGMELTGEGERLKEKAGGVLRGMADFRNEAERIVGGGHGVITLGANTDPRLLRLKEVHSLLSRRYPGLSLVVKETMSWDVVSELRSGGIDLGFSYFLPEDDGVEARLLGEIELAVVAPEAWREALADADAGKIAEFPWVWTSDHCPMNRVLTALFADIGARPKKTVVVDQESAILKFVADEVGLGVMPLSKANEVASAYGIAPVMLLEKRLSLYLLSLGKRDGEMNLTAMKDVIGEVWT</sequence>
<dbReference type="SUPFAM" id="SSF53850">
    <property type="entry name" value="Periplasmic binding protein-like II"/>
    <property type="match status" value="1"/>
</dbReference>
<dbReference type="GO" id="GO:0003700">
    <property type="term" value="F:DNA-binding transcription factor activity"/>
    <property type="evidence" value="ECO:0007669"/>
    <property type="project" value="InterPro"/>
</dbReference>
<dbReference type="AlphaFoldDB" id="A0A6I6JLF7"/>
<dbReference type="Proteomes" id="UP000428328">
    <property type="component" value="Chromosome"/>
</dbReference>
<evidence type="ECO:0000256" key="2">
    <source>
        <dbReference type="ARBA" id="ARBA00023015"/>
    </source>
</evidence>
<dbReference type="PANTHER" id="PTHR30346">
    <property type="entry name" value="TRANSCRIPTIONAL DUAL REGULATOR HCAR-RELATED"/>
    <property type="match status" value="1"/>
</dbReference>
<dbReference type="InterPro" id="IPR036390">
    <property type="entry name" value="WH_DNA-bd_sf"/>
</dbReference>
<keyword evidence="4" id="KW-0804">Transcription</keyword>
<dbReference type="KEGG" id="psel:GM415_17450"/>
<comment type="similarity">
    <text evidence="1">Belongs to the LysR transcriptional regulatory family.</text>
</comment>
<gene>
    <name evidence="6" type="ORF">GM415_17450</name>
</gene>
<evidence type="ECO:0000256" key="1">
    <source>
        <dbReference type="ARBA" id="ARBA00009437"/>
    </source>
</evidence>
<dbReference type="RefSeq" id="WP_158950455.1">
    <property type="nucleotide sequence ID" value="NZ_CP046400.1"/>
</dbReference>
<dbReference type="Gene3D" id="1.10.10.10">
    <property type="entry name" value="Winged helix-like DNA-binding domain superfamily/Winged helix DNA-binding domain"/>
    <property type="match status" value="1"/>
</dbReference>
<dbReference type="CDD" id="cd05466">
    <property type="entry name" value="PBP2_LTTR_substrate"/>
    <property type="match status" value="1"/>
</dbReference>
<organism evidence="6 7">
    <name type="scientific">Pseudodesulfovibrio cashew</name>
    <dbReference type="NCBI Taxonomy" id="2678688"/>
    <lineage>
        <taxon>Bacteria</taxon>
        <taxon>Pseudomonadati</taxon>
        <taxon>Thermodesulfobacteriota</taxon>
        <taxon>Desulfovibrionia</taxon>
        <taxon>Desulfovibrionales</taxon>
        <taxon>Desulfovibrionaceae</taxon>
    </lineage>
</organism>
<accession>A0A6I6JLF7</accession>
<feature type="domain" description="HTH lysR-type" evidence="5">
    <location>
        <begin position="1"/>
        <end position="58"/>
    </location>
</feature>
<evidence type="ECO:0000259" key="5">
    <source>
        <dbReference type="PROSITE" id="PS50931"/>
    </source>
</evidence>
<dbReference type="PROSITE" id="PS50931">
    <property type="entry name" value="HTH_LYSR"/>
    <property type="match status" value="1"/>
</dbReference>
<evidence type="ECO:0000256" key="4">
    <source>
        <dbReference type="ARBA" id="ARBA00023163"/>
    </source>
</evidence>
<dbReference type="FunFam" id="1.10.10.10:FF:000001">
    <property type="entry name" value="LysR family transcriptional regulator"/>
    <property type="match status" value="1"/>
</dbReference>
<dbReference type="InterPro" id="IPR036388">
    <property type="entry name" value="WH-like_DNA-bd_sf"/>
</dbReference>
<dbReference type="GO" id="GO:0032993">
    <property type="term" value="C:protein-DNA complex"/>
    <property type="evidence" value="ECO:0007669"/>
    <property type="project" value="TreeGrafter"/>
</dbReference>
<keyword evidence="7" id="KW-1185">Reference proteome</keyword>
<dbReference type="InterPro" id="IPR005119">
    <property type="entry name" value="LysR_subst-bd"/>
</dbReference>
<evidence type="ECO:0000313" key="6">
    <source>
        <dbReference type="EMBL" id="QGY41830.1"/>
    </source>
</evidence>
<dbReference type="PRINTS" id="PR00039">
    <property type="entry name" value="HTHLYSR"/>
</dbReference>
<dbReference type="Pfam" id="PF03466">
    <property type="entry name" value="LysR_substrate"/>
    <property type="match status" value="1"/>
</dbReference>
<keyword evidence="3" id="KW-0238">DNA-binding</keyword>
<reference evidence="6 7" key="1">
    <citation type="submission" date="2019-11" db="EMBL/GenBank/DDBJ databases">
        <authorList>
            <person name="Zheng R.K."/>
            <person name="Sun C.M."/>
        </authorList>
    </citation>
    <scope>NUCLEOTIDE SEQUENCE [LARGE SCALE GENOMIC DNA]</scope>
    <source>
        <strain evidence="6 7">SRB007</strain>
    </source>
</reference>
<dbReference type="Pfam" id="PF00126">
    <property type="entry name" value="HTH_1"/>
    <property type="match status" value="1"/>
</dbReference>
<dbReference type="PANTHER" id="PTHR30346:SF28">
    <property type="entry name" value="HTH-TYPE TRANSCRIPTIONAL REGULATOR CYNR"/>
    <property type="match status" value="1"/>
</dbReference>
<keyword evidence="2" id="KW-0805">Transcription regulation</keyword>
<evidence type="ECO:0000313" key="7">
    <source>
        <dbReference type="Proteomes" id="UP000428328"/>
    </source>
</evidence>
<dbReference type="EMBL" id="CP046400">
    <property type="protein sequence ID" value="QGY41830.1"/>
    <property type="molecule type" value="Genomic_DNA"/>
</dbReference>
<dbReference type="InterPro" id="IPR000847">
    <property type="entry name" value="LysR_HTH_N"/>
</dbReference>
<dbReference type="SUPFAM" id="SSF46785">
    <property type="entry name" value="Winged helix' DNA-binding domain"/>
    <property type="match status" value="1"/>
</dbReference>
<proteinExistence type="inferred from homology"/>
<dbReference type="Gene3D" id="3.40.190.290">
    <property type="match status" value="1"/>
</dbReference>
<protein>
    <submittedName>
        <fullName evidence="6">LysR family transcriptional regulator</fullName>
    </submittedName>
</protein>
<dbReference type="GO" id="GO:0003677">
    <property type="term" value="F:DNA binding"/>
    <property type="evidence" value="ECO:0007669"/>
    <property type="project" value="UniProtKB-KW"/>
</dbReference>
<evidence type="ECO:0000256" key="3">
    <source>
        <dbReference type="ARBA" id="ARBA00023125"/>
    </source>
</evidence>
<name>A0A6I6JLF7_9BACT</name>